<dbReference type="PANTHER" id="PTHR33269">
    <property type="entry name" value="NADH-UBIQUINONE OXIDOREDUCTASE CHAIN 6"/>
    <property type="match status" value="1"/>
</dbReference>
<dbReference type="GO" id="GO:0048038">
    <property type="term" value="F:quinone binding"/>
    <property type="evidence" value="ECO:0007669"/>
    <property type="project" value="UniProtKB-UniRule"/>
</dbReference>
<comment type="catalytic activity">
    <reaction evidence="2">
        <text>a quinone + NADH + 5 H(+)(in) = a quinol + NAD(+) + 4 H(+)(out)</text>
        <dbReference type="Rhea" id="RHEA:57888"/>
        <dbReference type="ChEBI" id="CHEBI:15378"/>
        <dbReference type="ChEBI" id="CHEBI:24646"/>
        <dbReference type="ChEBI" id="CHEBI:57540"/>
        <dbReference type="ChEBI" id="CHEBI:57945"/>
        <dbReference type="ChEBI" id="CHEBI:132124"/>
    </reaction>
</comment>
<keyword evidence="2" id="KW-1003">Cell membrane</keyword>
<dbReference type="KEGG" id="agv:OJF2_22560"/>
<name>A0A5B9W1A3_9BACT</name>
<sequence>MTTVEIVFATLYIALGAAGSYLLLPHRHGKARPRVLHLAGAFFAAAALFGFVTMWSLPGGGLSGIFFYLFGIGALVGAVLTVTSRNPVYSALWFASVILSTAGLFLLAGAQFLAAGTVIVYAGAIIVTFLFVIMLAQMEGKAEYDRAARAPGAATLTCFGLLWSLIYLIGPLHADRSTEINDAQIQSVAERSLVRGRDIVGHYRLLAGNPTRTVAEQAVRPTSLLRDASGAEKPNVAGLGEALYTDHLITIELAGALLFVALIAAVVITNPRRPIRPGEAAA</sequence>
<evidence type="ECO:0000256" key="2">
    <source>
        <dbReference type="RuleBase" id="RU004429"/>
    </source>
</evidence>
<feature type="transmembrane region" description="Helical" evidence="2">
    <location>
        <begin position="118"/>
        <end position="136"/>
    </location>
</feature>
<dbReference type="Gene3D" id="1.20.120.1200">
    <property type="entry name" value="NADH-ubiquinone/plastoquinone oxidoreductase chain 6, subunit NuoJ"/>
    <property type="match status" value="1"/>
</dbReference>
<reference evidence="3 4" key="1">
    <citation type="submission" date="2019-08" db="EMBL/GenBank/DDBJ databases">
        <title>Deep-cultivation of Planctomycetes and their phenomic and genomic characterization uncovers novel biology.</title>
        <authorList>
            <person name="Wiegand S."/>
            <person name="Jogler M."/>
            <person name="Boedeker C."/>
            <person name="Pinto D."/>
            <person name="Vollmers J."/>
            <person name="Rivas-Marin E."/>
            <person name="Kohn T."/>
            <person name="Peeters S.H."/>
            <person name="Heuer A."/>
            <person name="Rast P."/>
            <person name="Oberbeckmann S."/>
            <person name="Bunk B."/>
            <person name="Jeske O."/>
            <person name="Meyerdierks A."/>
            <person name="Storesund J.E."/>
            <person name="Kallscheuer N."/>
            <person name="Luecker S."/>
            <person name="Lage O.M."/>
            <person name="Pohl T."/>
            <person name="Merkel B.J."/>
            <person name="Hornburger P."/>
            <person name="Mueller R.-W."/>
            <person name="Bruemmer F."/>
            <person name="Labrenz M."/>
            <person name="Spormann A.M."/>
            <person name="Op den Camp H."/>
            <person name="Overmann J."/>
            <person name="Amann R."/>
            <person name="Jetten M.S.M."/>
            <person name="Mascher T."/>
            <person name="Medema M.H."/>
            <person name="Devos D.P."/>
            <person name="Kaster A.-K."/>
            <person name="Ovreas L."/>
            <person name="Rohde M."/>
            <person name="Galperin M.Y."/>
            <person name="Jogler C."/>
        </authorList>
    </citation>
    <scope>NUCLEOTIDE SEQUENCE [LARGE SCALE GENOMIC DNA]</scope>
    <source>
        <strain evidence="3 4">OJF2</strain>
    </source>
</reference>
<keyword evidence="2" id="KW-0874">Quinone</keyword>
<keyword evidence="2" id="KW-1133">Transmembrane helix</keyword>
<evidence type="ECO:0000313" key="4">
    <source>
        <dbReference type="Proteomes" id="UP000324233"/>
    </source>
</evidence>
<feature type="transmembrane region" description="Helical" evidence="2">
    <location>
        <begin position="148"/>
        <end position="169"/>
    </location>
</feature>
<dbReference type="GO" id="GO:0016491">
    <property type="term" value="F:oxidoreductase activity"/>
    <property type="evidence" value="ECO:0007669"/>
    <property type="project" value="UniProtKB-KW"/>
</dbReference>
<dbReference type="GO" id="GO:0008137">
    <property type="term" value="F:NADH dehydrogenase (ubiquinone) activity"/>
    <property type="evidence" value="ECO:0007669"/>
    <property type="project" value="UniProtKB-UniRule"/>
</dbReference>
<dbReference type="OrthoDB" id="289972at2"/>
<protein>
    <recommendedName>
        <fullName evidence="2">NADH-quinone oxidoreductase subunit J</fullName>
        <ecNumber evidence="2">7.1.1.-</ecNumber>
    </recommendedName>
</protein>
<dbReference type="PANTHER" id="PTHR33269:SF17">
    <property type="entry name" value="NADH-UBIQUINONE OXIDOREDUCTASE CHAIN 6"/>
    <property type="match status" value="1"/>
</dbReference>
<gene>
    <name evidence="3" type="primary">nuoJ_2</name>
    <name evidence="3" type="ORF">OJF2_22560</name>
</gene>
<feature type="transmembrane region" description="Helical" evidence="2">
    <location>
        <begin position="6"/>
        <end position="24"/>
    </location>
</feature>
<keyword evidence="2" id="KW-0520">NAD</keyword>
<organism evidence="3 4">
    <name type="scientific">Aquisphaera giovannonii</name>
    <dbReference type="NCBI Taxonomy" id="406548"/>
    <lineage>
        <taxon>Bacteria</taxon>
        <taxon>Pseudomonadati</taxon>
        <taxon>Planctomycetota</taxon>
        <taxon>Planctomycetia</taxon>
        <taxon>Isosphaerales</taxon>
        <taxon>Isosphaeraceae</taxon>
        <taxon>Aquisphaera</taxon>
    </lineage>
</organism>
<evidence type="ECO:0000256" key="1">
    <source>
        <dbReference type="ARBA" id="ARBA00005698"/>
    </source>
</evidence>
<feature type="transmembrane region" description="Helical" evidence="2">
    <location>
        <begin position="61"/>
        <end position="80"/>
    </location>
</feature>
<feature type="transmembrane region" description="Helical" evidence="2">
    <location>
        <begin position="36"/>
        <end position="55"/>
    </location>
</feature>
<comment type="caution">
    <text evidence="2">Lacks conserved residue(s) required for the propagation of feature annotation.</text>
</comment>
<accession>A0A5B9W1A3</accession>
<comment type="similarity">
    <text evidence="1 2">Belongs to the complex I subunit 6 family.</text>
</comment>
<dbReference type="InterPro" id="IPR001457">
    <property type="entry name" value="NADH_UbQ/plastoQ_OxRdtase_su6"/>
</dbReference>
<dbReference type="AlphaFoldDB" id="A0A5B9W1A3"/>
<dbReference type="EMBL" id="CP042997">
    <property type="protein sequence ID" value="QEH33750.1"/>
    <property type="molecule type" value="Genomic_DNA"/>
</dbReference>
<dbReference type="Pfam" id="PF00499">
    <property type="entry name" value="Oxidored_q3"/>
    <property type="match status" value="1"/>
</dbReference>
<feature type="transmembrane region" description="Helical" evidence="2">
    <location>
        <begin position="248"/>
        <end position="268"/>
    </location>
</feature>
<keyword evidence="2" id="KW-0812">Transmembrane</keyword>
<keyword evidence="4" id="KW-1185">Reference proteome</keyword>
<dbReference type="EC" id="7.1.1.-" evidence="2"/>
<proteinExistence type="inferred from homology"/>
<dbReference type="InterPro" id="IPR042106">
    <property type="entry name" value="Nuo/plastoQ_OxRdtase_6_NuoJ"/>
</dbReference>
<dbReference type="GO" id="GO:0005886">
    <property type="term" value="C:plasma membrane"/>
    <property type="evidence" value="ECO:0007669"/>
    <property type="project" value="UniProtKB-SubCell"/>
</dbReference>
<comment type="subcellular location">
    <subcellularLocation>
        <location evidence="2">Cell membrane</location>
        <topology evidence="2">Multi-pass membrane protein</topology>
    </subcellularLocation>
</comment>
<keyword evidence="3" id="KW-0560">Oxidoreductase</keyword>
<comment type="function">
    <text evidence="2">NDH-1 shuttles electrons from NADH, via FMN and iron-sulfur (Fe-S) centers, to quinones in the respiratory chain. Couples the redox reaction to proton translocation (for every two electrons transferred, four hydrogen ions are translocated across the cytoplasmic membrane), and thus conserves the redox energy in a proton gradient.</text>
</comment>
<dbReference type="Proteomes" id="UP000324233">
    <property type="component" value="Chromosome"/>
</dbReference>
<evidence type="ECO:0000313" key="3">
    <source>
        <dbReference type="EMBL" id="QEH33750.1"/>
    </source>
</evidence>
<feature type="transmembrane region" description="Helical" evidence="2">
    <location>
        <begin position="92"/>
        <end position="112"/>
    </location>
</feature>
<dbReference type="RefSeq" id="WP_148593758.1">
    <property type="nucleotide sequence ID" value="NZ_CP042997.1"/>
</dbReference>
<keyword evidence="2" id="KW-0472">Membrane</keyword>